<feature type="non-terminal residue" evidence="2">
    <location>
        <position position="101"/>
    </location>
</feature>
<protein>
    <submittedName>
        <fullName evidence="2">Uncharacterized protein</fullName>
    </submittedName>
</protein>
<feature type="compositionally biased region" description="Basic and acidic residues" evidence="1">
    <location>
        <begin position="7"/>
        <end position="18"/>
    </location>
</feature>
<evidence type="ECO:0000313" key="2">
    <source>
        <dbReference type="EMBL" id="GMT21077.1"/>
    </source>
</evidence>
<proteinExistence type="predicted"/>
<organism evidence="2 3">
    <name type="scientific">Pristionchus fissidentatus</name>
    <dbReference type="NCBI Taxonomy" id="1538716"/>
    <lineage>
        <taxon>Eukaryota</taxon>
        <taxon>Metazoa</taxon>
        <taxon>Ecdysozoa</taxon>
        <taxon>Nematoda</taxon>
        <taxon>Chromadorea</taxon>
        <taxon>Rhabditida</taxon>
        <taxon>Rhabditina</taxon>
        <taxon>Diplogasteromorpha</taxon>
        <taxon>Diplogasteroidea</taxon>
        <taxon>Neodiplogasteridae</taxon>
        <taxon>Pristionchus</taxon>
    </lineage>
</organism>
<evidence type="ECO:0000256" key="1">
    <source>
        <dbReference type="SAM" id="MobiDB-lite"/>
    </source>
</evidence>
<dbReference type="AlphaFoldDB" id="A0AAV5VQV4"/>
<evidence type="ECO:0000313" key="3">
    <source>
        <dbReference type="Proteomes" id="UP001432322"/>
    </source>
</evidence>
<feature type="region of interest" description="Disordered" evidence="1">
    <location>
        <begin position="68"/>
        <end position="101"/>
    </location>
</feature>
<feature type="non-terminal residue" evidence="2">
    <location>
        <position position="1"/>
    </location>
</feature>
<accession>A0AAV5VQV4</accession>
<reference evidence="2" key="1">
    <citation type="submission" date="2023-10" db="EMBL/GenBank/DDBJ databases">
        <title>Genome assembly of Pristionchus species.</title>
        <authorList>
            <person name="Yoshida K."/>
            <person name="Sommer R.J."/>
        </authorList>
    </citation>
    <scope>NUCLEOTIDE SEQUENCE</scope>
    <source>
        <strain evidence="2">RS5133</strain>
    </source>
</reference>
<feature type="compositionally biased region" description="Basic and acidic residues" evidence="1">
    <location>
        <begin position="29"/>
        <end position="52"/>
    </location>
</feature>
<gene>
    <name evidence="2" type="ORF">PFISCL1PPCAC_12374</name>
</gene>
<dbReference type="Proteomes" id="UP001432322">
    <property type="component" value="Unassembled WGS sequence"/>
</dbReference>
<name>A0AAV5VQV4_9BILA</name>
<feature type="region of interest" description="Disordered" evidence="1">
    <location>
        <begin position="1"/>
        <end position="52"/>
    </location>
</feature>
<sequence>PKPAAPQEEKLEDCKKPAEPAPPMQAAPQDEKLEECKDISSHKPSESGKISDEKAAELVKAIQNGLVRSQADDESVDGRKTDWGATQAAGNDLTEATKNET</sequence>
<comment type="caution">
    <text evidence="2">The sequence shown here is derived from an EMBL/GenBank/DDBJ whole genome shotgun (WGS) entry which is preliminary data.</text>
</comment>
<keyword evidence="3" id="KW-1185">Reference proteome</keyword>
<dbReference type="EMBL" id="BTSY01000003">
    <property type="protein sequence ID" value="GMT21077.1"/>
    <property type="molecule type" value="Genomic_DNA"/>
</dbReference>